<name>A0A0E0PIH3_ORYRU</name>
<protein>
    <submittedName>
        <fullName evidence="2">Uncharacterized protein</fullName>
    </submittedName>
</protein>
<dbReference type="HOGENOM" id="CLU_1449794_0_0_1"/>
<feature type="compositionally biased region" description="Low complexity" evidence="1">
    <location>
        <begin position="73"/>
        <end position="82"/>
    </location>
</feature>
<reference evidence="2" key="2">
    <citation type="submission" date="2015-06" db="UniProtKB">
        <authorList>
            <consortium name="EnsemblPlants"/>
        </authorList>
    </citation>
    <scope>IDENTIFICATION</scope>
</reference>
<feature type="compositionally biased region" description="Low complexity" evidence="1">
    <location>
        <begin position="11"/>
        <end position="31"/>
    </location>
</feature>
<accession>A0A0E0PIH3</accession>
<evidence type="ECO:0000256" key="1">
    <source>
        <dbReference type="SAM" id="MobiDB-lite"/>
    </source>
</evidence>
<keyword evidence="3" id="KW-1185">Reference proteome</keyword>
<proteinExistence type="predicted"/>
<dbReference type="InterPro" id="IPR012442">
    <property type="entry name" value="DUF1645_plant"/>
</dbReference>
<feature type="region of interest" description="Disordered" evidence="1">
    <location>
        <begin position="127"/>
        <end position="178"/>
    </location>
</feature>
<feature type="region of interest" description="Disordered" evidence="1">
    <location>
        <begin position="61"/>
        <end position="108"/>
    </location>
</feature>
<dbReference type="AlphaFoldDB" id="A0A0E0PIH3"/>
<reference evidence="3" key="1">
    <citation type="submission" date="2013-06" db="EMBL/GenBank/DDBJ databases">
        <authorList>
            <person name="Zhao Q."/>
        </authorList>
    </citation>
    <scope>NUCLEOTIDE SEQUENCE</scope>
    <source>
        <strain evidence="3">cv. W1943</strain>
    </source>
</reference>
<evidence type="ECO:0000313" key="3">
    <source>
        <dbReference type="Proteomes" id="UP000008022"/>
    </source>
</evidence>
<dbReference type="Proteomes" id="UP000008022">
    <property type="component" value="Unassembled WGS sequence"/>
</dbReference>
<dbReference type="Gramene" id="ORUFI05G06230.1">
    <property type="protein sequence ID" value="ORUFI05G06230.1"/>
    <property type="gene ID" value="ORUFI05G06230"/>
</dbReference>
<evidence type="ECO:0000313" key="2">
    <source>
        <dbReference type="EnsemblPlants" id="ORUFI05G06230.1"/>
    </source>
</evidence>
<feature type="region of interest" description="Disordered" evidence="1">
    <location>
        <begin position="1"/>
        <end position="33"/>
    </location>
</feature>
<feature type="compositionally biased region" description="Basic residues" evidence="1">
    <location>
        <begin position="131"/>
        <end position="158"/>
    </location>
</feature>
<organism evidence="2 3">
    <name type="scientific">Oryza rufipogon</name>
    <name type="common">Brownbeard rice</name>
    <name type="synonym">Asian wild rice</name>
    <dbReference type="NCBI Taxonomy" id="4529"/>
    <lineage>
        <taxon>Eukaryota</taxon>
        <taxon>Viridiplantae</taxon>
        <taxon>Streptophyta</taxon>
        <taxon>Embryophyta</taxon>
        <taxon>Tracheophyta</taxon>
        <taxon>Spermatophyta</taxon>
        <taxon>Magnoliopsida</taxon>
        <taxon>Liliopsida</taxon>
        <taxon>Poales</taxon>
        <taxon>Poaceae</taxon>
        <taxon>BOP clade</taxon>
        <taxon>Oryzoideae</taxon>
        <taxon>Oryzeae</taxon>
        <taxon>Oryzinae</taxon>
        <taxon>Oryza</taxon>
    </lineage>
</organism>
<dbReference type="EnsemblPlants" id="ORUFI05G06230.1">
    <property type="protein sequence ID" value="ORUFI05G06230.1"/>
    <property type="gene ID" value="ORUFI05G06230"/>
</dbReference>
<dbReference type="Pfam" id="PF07816">
    <property type="entry name" value="DUF1645"/>
    <property type="match status" value="1"/>
</dbReference>
<sequence>MSPDSYCIWVSSPSPASSPSRPPRKSGSTGSITRWRRISELVIGRSHSDGKEKFRFISALSSLAREHPKPKPTTKGATATKPHSSLTAAKRPLEDKDDDDDLGGPSVNVDGCGPLYALGLISSVIADGAGKHRRGGRTRRRSPHLRRPIPAAARRRGCRLPPGVEPRGGGVTPRRRRPLRRASIALLLGKKGK</sequence>
<dbReference type="OMA" id="DSYCIWV"/>